<reference evidence="1" key="1">
    <citation type="submission" date="2019-08" db="EMBL/GenBank/DDBJ databases">
        <authorList>
            <person name="Kucharzyk K."/>
            <person name="Murdoch R.W."/>
            <person name="Higgins S."/>
            <person name="Loffler F."/>
        </authorList>
    </citation>
    <scope>NUCLEOTIDE SEQUENCE</scope>
</reference>
<evidence type="ECO:0008006" key="2">
    <source>
        <dbReference type="Google" id="ProtNLM"/>
    </source>
</evidence>
<organism evidence="1">
    <name type="scientific">bioreactor metagenome</name>
    <dbReference type="NCBI Taxonomy" id="1076179"/>
    <lineage>
        <taxon>unclassified sequences</taxon>
        <taxon>metagenomes</taxon>
        <taxon>ecological metagenomes</taxon>
    </lineage>
</organism>
<proteinExistence type="predicted"/>
<dbReference type="Pfam" id="PF14066">
    <property type="entry name" value="DUF4256"/>
    <property type="match status" value="1"/>
</dbReference>
<name>A0A644XK73_9ZZZZ</name>
<dbReference type="EMBL" id="VSSQ01002574">
    <property type="protein sequence ID" value="MPM16231.1"/>
    <property type="molecule type" value="Genomic_DNA"/>
</dbReference>
<accession>A0A644XK73</accession>
<evidence type="ECO:0000313" key="1">
    <source>
        <dbReference type="EMBL" id="MPM16231.1"/>
    </source>
</evidence>
<gene>
    <name evidence="1" type="ORF">SDC9_62609</name>
</gene>
<dbReference type="InterPro" id="IPR025352">
    <property type="entry name" value="DUF4256"/>
</dbReference>
<dbReference type="AlphaFoldDB" id="A0A644XK73"/>
<sequence length="188" mass="21231">MNTAAATLQTEQQVTLLALLKDRFLKHMNRHEALSWTQIEQRILIEPQKLFSLSEMERTGGEPDVIGYDKASDTYLFVDCSAESPIGRRSLCYDQVALEQRKKFPPTGSACGFAAQMGIELLDEGQYRTLQTIGVFDVKTSSWIRTPQAMRSLGGALFGDSRYDRVFIYHNGADSYYSSRGFRGLLRV</sequence>
<comment type="caution">
    <text evidence="1">The sequence shown here is derived from an EMBL/GenBank/DDBJ whole genome shotgun (WGS) entry which is preliminary data.</text>
</comment>
<protein>
    <recommendedName>
        <fullName evidence="2">DUF4256 domain-containing protein</fullName>
    </recommendedName>
</protein>